<feature type="compositionally biased region" description="Basic and acidic residues" evidence="5">
    <location>
        <begin position="1"/>
        <end position="36"/>
    </location>
</feature>
<feature type="transmembrane region" description="Helical" evidence="6">
    <location>
        <begin position="81"/>
        <end position="105"/>
    </location>
</feature>
<evidence type="ECO:0000259" key="7">
    <source>
        <dbReference type="PROSITE" id="PS50850"/>
    </source>
</evidence>
<dbReference type="InterPro" id="IPR036259">
    <property type="entry name" value="MFS_trans_sf"/>
</dbReference>
<dbReference type="InterPro" id="IPR005828">
    <property type="entry name" value="MFS_sugar_transport-like"/>
</dbReference>
<evidence type="ECO:0000313" key="8">
    <source>
        <dbReference type="EMBL" id="KAH8024426.1"/>
    </source>
</evidence>
<keyword evidence="3 6" id="KW-1133">Transmembrane helix</keyword>
<feature type="transmembrane region" description="Helical" evidence="6">
    <location>
        <begin position="125"/>
        <end position="145"/>
    </location>
</feature>
<dbReference type="SUPFAM" id="SSF103473">
    <property type="entry name" value="MFS general substrate transporter"/>
    <property type="match status" value="1"/>
</dbReference>
<dbReference type="InterPro" id="IPR020846">
    <property type="entry name" value="MFS_dom"/>
</dbReference>
<comment type="caution">
    <text evidence="8">The sequence shown here is derived from an EMBL/GenBank/DDBJ whole genome shotgun (WGS) entry which is preliminary data.</text>
</comment>
<dbReference type="Proteomes" id="UP000821866">
    <property type="component" value="Chromosome 6"/>
</dbReference>
<dbReference type="PANTHER" id="PTHR48021:SF1">
    <property type="entry name" value="GH07001P-RELATED"/>
    <property type="match status" value="1"/>
</dbReference>
<dbReference type="GO" id="GO:0016020">
    <property type="term" value="C:membrane"/>
    <property type="evidence" value="ECO:0007669"/>
    <property type="project" value="UniProtKB-SubCell"/>
</dbReference>
<dbReference type="PROSITE" id="PS50850">
    <property type="entry name" value="MFS"/>
    <property type="match status" value="1"/>
</dbReference>
<accession>A0A9J6DRE8</accession>
<gene>
    <name evidence="8" type="ORF">HPB51_022935</name>
</gene>
<evidence type="ECO:0000256" key="2">
    <source>
        <dbReference type="ARBA" id="ARBA00022692"/>
    </source>
</evidence>
<feature type="region of interest" description="Disordered" evidence="5">
    <location>
        <begin position="1"/>
        <end position="47"/>
    </location>
</feature>
<proteinExistence type="predicted"/>
<reference evidence="8" key="1">
    <citation type="journal article" date="2020" name="Cell">
        <title>Large-Scale Comparative Analyses of Tick Genomes Elucidate Their Genetic Diversity and Vector Capacities.</title>
        <authorList>
            <consortium name="Tick Genome and Microbiome Consortium (TIGMIC)"/>
            <person name="Jia N."/>
            <person name="Wang J."/>
            <person name="Shi W."/>
            <person name="Du L."/>
            <person name="Sun Y."/>
            <person name="Zhan W."/>
            <person name="Jiang J.F."/>
            <person name="Wang Q."/>
            <person name="Zhang B."/>
            <person name="Ji P."/>
            <person name="Bell-Sakyi L."/>
            <person name="Cui X.M."/>
            <person name="Yuan T.T."/>
            <person name="Jiang B.G."/>
            <person name="Yang W.F."/>
            <person name="Lam T.T."/>
            <person name="Chang Q.C."/>
            <person name="Ding S.J."/>
            <person name="Wang X.J."/>
            <person name="Zhu J.G."/>
            <person name="Ruan X.D."/>
            <person name="Zhao L."/>
            <person name="Wei J.T."/>
            <person name="Ye R.Z."/>
            <person name="Que T.C."/>
            <person name="Du C.H."/>
            <person name="Zhou Y.H."/>
            <person name="Cheng J.X."/>
            <person name="Dai P.F."/>
            <person name="Guo W.B."/>
            <person name="Han X.H."/>
            <person name="Huang E.J."/>
            <person name="Li L.F."/>
            <person name="Wei W."/>
            <person name="Gao Y.C."/>
            <person name="Liu J.Z."/>
            <person name="Shao H.Z."/>
            <person name="Wang X."/>
            <person name="Wang C.C."/>
            <person name="Yang T.C."/>
            <person name="Huo Q.B."/>
            <person name="Li W."/>
            <person name="Chen H.Y."/>
            <person name="Chen S.E."/>
            <person name="Zhou L.G."/>
            <person name="Ni X.B."/>
            <person name="Tian J.H."/>
            <person name="Sheng Y."/>
            <person name="Liu T."/>
            <person name="Pan Y.S."/>
            <person name="Xia L.Y."/>
            <person name="Li J."/>
            <person name="Zhao F."/>
            <person name="Cao W.C."/>
        </authorList>
    </citation>
    <scope>NUCLEOTIDE SEQUENCE</scope>
    <source>
        <strain evidence="8">Rmic-2018</strain>
    </source>
</reference>
<sequence>MPDKSTQRRELIVRTCSGREPEDRPPASDQRGRRPSADMSSEQQPGQKAIEALRNWQPSVRGGTPASGSTVTELATSGHHVVCALVACLGSCAAGTTLGYASAAMPSIEHEAWYDLHHNTAESRWFADILLLVAAPAALGAGFLLEMLGNRLMLLLSTFGLLGSWLSLLLSTGTSAILVARLMAGVFLGAISSSAGVHVAEICPSERRAFFLGFVEVAGCAGMLLAYVLGQFFTWEIQAGFCMLPPLVLMCMQRYVLDSPQWLMRHGKKAEARAALFKFYGLDVPIEFRIRSADDIAKKNSNATPIKCAKSMALALLLQLLPELSGVRLFLMRGDQVMLSLVAETESRDAEGVLMVAGHVALSGVFASLTRIAGRRHLLVLSAFITAVCMVALSPLKHASIIVFDEASKAFIRFNNECSHWTVEDRPRLTDWNGIYAISLLLASYSLGLGHVPALLATELLPGHVRCVGAGSSWAGRWFLAFLLMHEDAWLSAVASSSQGLAPGLVLVAGAMMAALVTPETESQTLLAIESIVCR</sequence>
<feature type="domain" description="Major facilitator superfamily (MFS) profile" evidence="7">
    <location>
        <begin position="83"/>
        <end position="522"/>
    </location>
</feature>
<organism evidence="8 9">
    <name type="scientific">Rhipicephalus microplus</name>
    <name type="common">Cattle tick</name>
    <name type="synonym">Boophilus microplus</name>
    <dbReference type="NCBI Taxonomy" id="6941"/>
    <lineage>
        <taxon>Eukaryota</taxon>
        <taxon>Metazoa</taxon>
        <taxon>Ecdysozoa</taxon>
        <taxon>Arthropoda</taxon>
        <taxon>Chelicerata</taxon>
        <taxon>Arachnida</taxon>
        <taxon>Acari</taxon>
        <taxon>Parasitiformes</taxon>
        <taxon>Ixodida</taxon>
        <taxon>Ixodoidea</taxon>
        <taxon>Ixodidae</taxon>
        <taxon>Rhipicephalinae</taxon>
        <taxon>Rhipicephalus</taxon>
        <taxon>Boophilus</taxon>
    </lineage>
</organism>
<feature type="transmembrane region" description="Helical" evidence="6">
    <location>
        <begin position="152"/>
        <end position="170"/>
    </location>
</feature>
<dbReference type="VEuPathDB" id="VectorBase:LOC119172602"/>
<evidence type="ECO:0000256" key="6">
    <source>
        <dbReference type="SAM" id="Phobius"/>
    </source>
</evidence>
<feature type="transmembrane region" description="Helical" evidence="6">
    <location>
        <begin position="176"/>
        <end position="197"/>
    </location>
</feature>
<dbReference type="GO" id="GO:0022857">
    <property type="term" value="F:transmembrane transporter activity"/>
    <property type="evidence" value="ECO:0007669"/>
    <property type="project" value="InterPro"/>
</dbReference>
<dbReference type="AlphaFoldDB" id="A0A9J6DRE8"/>
<dbReference type="Pfam" id="PF00083">
    <property type="entry name" value="Sugar_tr"/>
    <property type="match status" value="1"/>
</dbReference>
<keyword evidence="9" id="KW-1185">Reference proteome</keyword>
<protein>
    <recommendedName>
        <fullName evidence="7">Major facilitator superfamily (MFS) profile domain-containing protein</fullName>
    </recommendedName>
</protein>
<comment type="subcellular location">
    <subcellularLocation>
        <location evidence="1">Membrane</location>
        <topology evidence="1">Multi-pass membrane protein</topology>
    </subcellularLocation>
</comment>
<reference evidence="8" key="2">
    <citation type="submission" date="2021-09" db="EMBL/GenBank/DDBJ databases">
        <authorList>
            <person name="Jia N."/>
            <person name="Wang J."/>
            <person name="Shi W."/>
            <person name="Du L."/>
            <person name="Sun Y."/>
            <person name="Zhan W."/>
            <person name="Jiang J."/>
            <person name="Wang Q."/>
            <person name="Zhang B."/>
            <person name="Ji P."/>
            <person name="Sakyi L.B."/>
            <person name="Cui X."/>
            <person name="Yuan T."/>
            <person name="Jiang B."/>
            <person name="Yang W."/>
            <person name="Lam T.T.-Y."/>
            <person name="Chang Q."/>
            <person name="Ding S."/>
            <person name="Wang X."/>
            <person name="Zhu J."/>
            <person name="Ruan X."/>
            <person name="Zhao L."/>
            <person name="Wei J."/>
            <person name="Que T."/>
            <person name="Du C."/>
            <person name="Cheng J."/>
            <person name="Dai P."/>
            <person name="Han X."/>
            <person name="Huang E."/>
            <person name="Gao Y."/>
            <person name="Liu J."/>
            <person name="Shao H."/>
            <person name="Ye R."/>
            <person name="Li L."/>
            <person name="Wei W."/>
            <person name="Wang X."/>
            <person name="Wang C."/>
            <person name="Huo Q."/>
            <person name="Li W."/>
            <person name="Guo W."/>
            <person name="Chen H."/>
            <person name="Chen S."/>
            <person name="Zhou L."/>
            <person name="Zhou L."/>
            <person name="Ni X."/>
            <person name="Tian J."/>
            <person name="Zhou Y."/>
            <person name="Sheng Y."/>
            <person name="Liu T."/>
            <person name="Pan Y."/>
            <person name="Xia L."/>
            <person name="Li J."/>
            <person name="Zhao F."/>
            <person name="Cao W."/>
        </authorList>
    </citation>
    <scope>NUCLEOTIDE SEQUENCE</scope>
    <source>
        <strain evidence="8">Rmic-2018</strain>
        <tissue evidence="8">Larvae</tissue>
    </source>
</reference>
<name>A0A9J6DRE8_RHIMP</name>
<evidence type="ECO:0000313" key="9">
    <source>
        <dbReference type="Proteomes" id="UP000821866"/>
    </source>
</evidence>
<keyword evidence="4 6" id="KW-0472">Membrane</keyword>
<dbReference type="Gene3D" id="1.20.1250.20">
    <property type="entry name" value="MFS general substrate transporter like domains"/>
    <property type="match status" value="2"/>
</dbReference>
<keyword evidence="2 6" id="KW-0812">Transmembrane</keyword>
<evidence type="ECO:0000256" key="4">
    <source>
        <dbReference type="ARBA" id="ARBA00023136"/>
    </source>
</evidence>
<evidence type="ECO:0000256" key="5">
    <source>
        <dbReference type="SAM" id="MobiDB-lite"/>
    </source>
</evidence>
<dbReference type="InterPro" id="IPR050549">
    <property type="entry name" value="MFS_Trehalose_Transporter"/>
</dbReference>
<evidence type="ECO:0000256" key="3">
    <source>
        <dbReference type="ARBA" id="ARBA00022989"/>
    </source>
</evidence>
<evidence type="ECO:0000256" key="1">
    <source>
        <dbReference type="ARBA" id="ARBA00004141"/>
    </source>
</evidence>
<feature type="transmembrane region" description="Helical" evidence="6">
    <location>
        <begin position="209"/>
        <end position="229"/>
    </location>
</feature>
<dbReference type="EMBL" id="JABSTU010000008">
    <property type="protein sequence ID" value="KAH8024426.1"/>
    <property type="molecule type" value="Genomic_DNA"/>
</dbReference>
<dbReference type="PANTHER" id="PTHR48021">
    <property type="match status" value="1"/>
</dbReference>